<organism evidence="2 3">
    <name type="scientific">Saprolegnia diclina (strain VS20)</name>
    <dbReference type="NCBI Taxonomy" id="1156394"/>
    <lineage>
        <taxon>Eukaryota</taxon>
        <taxon>Sar</taxon>
        <taxon>Stramenopiles</taxon>
        <taxon>Oomycota</taxon>
        <taxon>Saprolegniomycetes</taxon>
        <taxon>Saprolegniales</taxon>
        <taxon>Saprolegniaceae</taxon>
        <taxon>Saprolegnia</taxon>
    </lineage>
</organism>
<dbReference type="EMBL" id="JH767201">
    <property type="protein sequence ID" value="EQC27912.1"/>
    <property type="molecule type" value="Genomic_DNA"/>
</dbReference>
<gene>
    <name evidence="2" type="ORF">SDRG_14333</name>
</gene>
<dbReference type="VEuPathDB" id="FungiDB:SDRG_14333"/>
<dbReference type="GeneID" id="19955060"/>
<proteinExistence type="predicted"/>
<dbReference type="AlphaFoldDB" id="T0RE84"/>
<evidence type="ECO:0000313" key="2">
    <source>
        <dbReference type="EMBL" id="EQC27912.1"/>
    </source>
</evidence>
<sequence length="60" mass="6471">MVLLTSITGSLMSMFKSTSCFRIAGGREPCPEDAPQTYIAIILVPGAIVACATLYKLYKK</sequence>
<keyword evidence="3" id="KW-1185">Reference proteome</keyword>
<dbReference type="OrthoDB" id="164313at2759"/>
<evidence type="ECO:0000256" key="1">
    <source>
        <dbReference type="SAM" id="Phobius"/>
    </source>
</evidence>
<keyword evidence="1" id="KW-1133">Transmembrane helix</keyword>
<dbReference type="RefSeq" id="XP_008618677.1">
    <property type="nucleotide sequence ID" value="XM_008620455.1"/>
</dbReference>
<evidence type="ECO:0000313" key="3">
    <source>
        <dbReference type="Proteomes" id="UP000030762"/>
    </source>
</evidence>
<keyword evidence="1" id="KW-0472">Membrane</keyword>
<feature type="transmembrane region" description="Helical" evidence="1">
    <location>
        <begin position="38"/>
        <end position="58"/>
    </location>
</feature>
<dbReference type="InParanoid" id="T0RE84"/>
<keyword evidence="1" id="KW-0812">Transmembrane</keyword>
<reference evidence="2 3" key="1">
    <citation type="submission" date="2012-04" db="EMBL/GenBank/DDBJ databases">
        <title>The Genome Sequence of Saprolegnia declina VS20.</title>
        <authorList>
            <consortium name="The Broad Institute Genome Sequencing Platform"/>
            <person name="Russ C."/>
            <person name="Nusbaum C."/>
            <person name="Tyler B."/>
            <person name="van West P."/>
            <person name="Dieguez-Uribeondo J."/>
            <person name="de Bruijn I."/>
            <person name="Tripathy S."/>
            <person name="Jiang R."/>
            <person name="Young S.K."/>
            <person name="Zeng Q."/>
            <person name="Gargeya S."/>
            <person name="Fitzgerald M."/>
            <person name="Haas B."/>
            <person name="Abouelleil A."/>
            <person name="Alvarado L."/>
            <person name="Arachchi H.M."/>
            <person name="Berlin A."/>
            <person name="Chapman S.B."/>
            <person name="Goldberg J."/>
            <person name="Griggs A."/>
            <person name="Gujja S."/>
            <person name="Hansen M."/>
            <person name="Howarth C."/>
            <person name="Imamovic A."/>
            <person name="Larimer J."/>
            <person name="McCowen C."/>
            <person name="Montmayeur A."/>
            <person name="Murphy C."/>
            <person name="Neiman D."/>
            <person name="Pearson M."/>
            <person name="Priest M."/>
            <person name="Roberts A."/>
            <person name="Saif S."/>
            <person name="Shea T."/>
            <person name="Sisk P."/>
            <person name="Sykes S."/>
            <person name="Wortman J."/>
            <person name="Nusbaum C."/>
            <person name="Birren B."/>
        </authorList>
    </citation>
    <scope>NUCLEOTIDE SEQUENCE [LARGE SCALE GENOMIC DNA]</scope>
    <source>
        <strain evidence="2 3">VS20</strain>
    </source>
</reference>
<accession>T0RE84</accession>
<name>T0RE84_SAPDV</name>
<dbReference type="Proteomes" id="UP000030762">
    <property type="component" value="Unassembled WGS sequence"/>
</dbReference>
<protein>
    <submittedName>
        <fullName evidence="2">Uncharacterized protein</fullName>
    </submittedName>
</protein>